<protein>
    <submittedName>
        <fullName evidence="1">Uncharacterized protein</fullName>
    </submittedName>
</protein>
<proteinExistence type="predicted"/>
<dbReference type="Proteomes" id="UP001152888">
    <property type="component" value="Unassembled WGS sequence"/>
</dbReference>
<accession>A0A9P0K641</accession>
<dbReference type="AlphaFoldDB" id="A0A9P0K641"/>
<reference evidence="1" key="1">
    <citation type="submission" date="2022-03" db="EMBL/GenBank/DDBJ databases">
        <authorList>
            <person name="Sayadi A."/>
        </authorList>
    </citation>
    <scope>NUCLEOTIDE SEQUENCE</scope>
</reference>
<sequence>MVRGSDVPVPDPVNINAIEQFKLDHELKNKQEGIIRELTDEEVREFETIHDVKTVVGVAENMEKRQAFLAKKVSDVRNSVNNVQQAMIKDIALLE</sequence>
<evidence type="ECO:0000313" key="2">
    <source>
        <dbReference type="Proteomes" id="UP001152888"/>
    </source>
</evidence>
<comment type="caution">
    <text evidence="1">The sequence shown here is derived from an EMBL/GenBank/DDBJ whole genome shotgun (WGS) entry which is preliminary data.</text>
</comment>
<organism evidence="1 2">
    <name type="scientific">Acanthoscelides obtectus</name>
    <name type="common">Bean weevil</name>
    <name type="synonym">Bruchus obtectus</name>
    <dbReference type="NCBI Taxonomy" id="200917"/>
    <lineage>
        <taxon>Eukaryota</taxon>
        <taxon>Metazoa</taxon>
        <taxon>Ecdysozoa</taxon>
        <taxon>Arthropoda</taxon>
        <taxon>Hexapoda</taxon>
        <taxon>Insecta</taxon>
        <taxon>Pterygota</taxon>
        <taxon>Neoptera</taxon>
        <taxon>Endopterygota</taxon>
        <taxon>Coleoptera</taxon>
        <taxon>Polyphaga</taxon>
        <taxon>Cucujiformia</taxon>
        <taxon>Chrysomeloidea</taxon>
        <taxon>Chrysomelidae</taxon>
        <taxon>Bruchinae</taxon>
        <taxon>Bruchini</taxon>
        <taxon>Acanthoscelides</taxon>
    </lineage>
</organism>
<gene>
    <name evidence="1" type="ORF">ACAOBT_LOCUS7033</name>
</gene>
<evidence type="ECO:0000313" key="1">
    <source>
        <dbReference type="EMBL" id="CAH1966769.1"/>
    </source>
</evidence>
<name>A0A9P0K641_ACAOB</name>
<dbReference type="EMBL" id="CAKOFQ010006738">
    <property type="protein sequence ID" value="CAH1966769.1"/>
    <property type="molecule type" value="Genomic_DNA"/>
</dbReference>
<keyword evidence="2" id="KW-1185">Reference proteome</keyword>